<name>A0ABR0L4L6_9PEZI</name>
<proteinExistence type="predicted"/>
<evidence type="ECO:0000313" key="5">
    <source>
        <dbReference type="Proteomes" id="UP001308179"/>
    </source>
</evidence>
<dbReference type="Proteomes" id="UP001308179">
    <property type="component" value="Unassembled WGS sequence"/>
</dbReference>
<protein>
    <submittedName>
        <fullName evidence="4">Homeobox protein yox1</fullName>
    </submittedName>
</protein>
<keyword evidence="1 4" id="KW-0238">DNA-binding</keyword>
<reference evidence="4 5" key="1">
    <citation type="submission" date="2023-08" db="EMBL/GenBank/DDBJ databases">
        <title>Black Yeasts Isolated from many extreme environments.</title>
        <authorList>
            <person name="Coleine C."/>
            <person name="Stajich J.E."/>
            <person name="Selbmann L."/>
        </authorList>
    </citation>
    <scope>NUCLEOTIDE SEQUENCE [LARGE SCALE GENOMIC DNA]</scope>
    <source>
        <strain evidence="4 5">CCFEE 5386</strain>
    </source>
</reference>
<feature type="compositionally biased region" description="Basic and acidic residues" evidence="2">
    <location>
        <begin position="52"/>
        <end position="61"/>
    </location>
</feature>
<dbReference type="InterPro" id="IPR001356">
    <property type="entry name" value="HD"/>
</dbReference>
<evidence type="ECO:0000256" key="2">
    <source>
        <dbReference type="SAM" id="MobiDB-lite"/>
    </source>
</evidence>
<evidence type="ECO:0000259" key="3">
    <source>
        <dbReference type="Pfam" id="PF00046"/>
    </source>
</evidence>
<dbReference type="GO" id="GO:0003677">
    <property type="term" value="F:DNA binding"/>
    <property type="evidence" value="ECO:0007669"/>
    <property type="project" value="UniProtKB-KW"/>
</dbReference>
<dbReference type="Gene3D" id="1.10.10.60">
    <property type="entry name" value="Homeodomain-like"/>
    <property type="match status" value="1"/>
</dbReference>
<comment type="caution">
    <text evidence="4">The sequence shown here is derived from an EMBL/GenBank/DDBJ whole genome shotgun (WGS) entry which is preliminary data.</text>
</comment>
<dbReference type="Pfam" id="PF00046">
    <property type="entry name" value="Homeodomain"/>
    <property type="match status" value="1"/>
</dbReference>
<organism evidence="4 5">
    <name type="scientific">Rachicladosporium monterosium</name>
    <dbReference type="NCBI Taxonomy" id="1507873"/>
    <lineage>
        <taxon>Eukaryota</taxon>
        <taxon>Fungi</taxon>
        <taxon>Dikarya</taxon>
        <taxon>Ascomycota</taxon>
        <taxon>Pezizomycotina</taxon>
        <taxon>Dothideomycetes</taxon>
        <taxon>Dothideomycetidae</taxon>
        <taxon>Cladosporiales</taxon>
        <taxon>Cladosporiaceae</taxon>
        <taxon>Rachicladosporium</taxon>
    </lineage>
</organism>
<dbReference type="EMBL" id="JAVRRR010000313">
    <property type="protein sequence ID" value="KAK5143454.1"/>
    <property type="molecule type" value="Genomic_DNA"/>
</dbReference>
<dbReference type="InterPro" id="IPR009057">
    <property type="entry name" value="Homeodomain-like_sf"/>
</dbReference>
<dbReference type="SUPFAM" id="SSF46689">
    <property type="entry name" value="Homeodomain-like"/>
    <property type="match status" value="1"/>
</dbReference>
<feature type="region of interest" description="Disordered" evidence="2">
    <location>
        <begin position="1"/>
        <end position="61"/>
    </location>
</feature>
<feature type="domain" description="Homeobox" evidence="3">
    <location>
        <begin position="36"/>
        <end position="80"/>
    </location>
</feature>
<keyword evidence="1" id="KW-0539">Nucleus</keyword>
<keyword evidence="5" id="KW-1185">Reference proteome</keyword>
<evidence type="ECO:0000313" key="4">
    <source>
        <dbReference type="EMBL" id="KAK5143454.1"/>
    </source>
</evidence>
<gene>
    <name evidence="4" type="primary">YOX1_2</name>
    <name evidence="4" type="ORF">LTR32_004414</name>
</gene>
<keyword evidence="1 4" id="KW-0371">Homeobox</keyword>
<sequence>MEALYTEADDHASPDYATGTMPQVLASSEDDKAYARQKRKRTSLEDQSVLEDAYKKDPKPDKAARLEIVRVVNLGEKEVQKAELETKVKTAASS</sequence>
<accession>A0ABR0L4L6</accession>
<comment type="subcellular location">
    <subcellularLocation>
        <location evidence="1">Nucleus</location>
    </subcellularLocation>
</comment>
<evidence type="ECO:0000256" key="1">
    <source>
        <dbReference type="RuleBase" id="RU000682"/>
    </source>
</evidence>